<dbReference type="HOGENOM" id="CLU_371183_0_0_9"/>
<dbReference type="RefSeq" id="WP_002150830.1">
    <property type="nucleotide sequence ID" value="NZ_JH792149.1"/>
</dbReference>
<organism evidence="1 2">
    <name type="scientific">Bacillus cereus HuA4-10</name>
    <dbReference type="NCBI Taxonomy" id="1053206"/>
    <lineage>
        <taxon>Bacteria</taxon>
        <taxon>Bacillati</taxon>
        <taxon>Bacillota</taxon>
        <taxon>Bacilli</taxon>
        <taxon>Bacillales</taxon>
        <taxon>Bacillaceae</taxon>
        <taxon>Bacillus</taxon>
        <taxon>Bacillus cereus group</taxon>
    </lineage>
</organism>
<dbReference type="Proteomes" id="UP000006977">
    <property type="component" value="Unassembled WGS sequence"/>
</dbReference>
<sequence>MIKEVSNINNEKKDFYIDQGKLNLGFNLFEAIMESIDDAFDATIGGNPFKVGSQVRIYIYEETFKEIVNDNELESSRYSYAILDNGPGTNVSGVFDFGKIKKERYPSRYALNNLNGIFHYGLVSHLNVANRLNFYSRELGKDWWLNSLEYNVFTRKAMSYKGMVTPFISDNIYANDLNGPEFEVRTLVHVQGVRKSVLGADDLEELEIKLTKQLGITYRHYIEQGKKIFVNDREVLPLDPFMQDYNFVELGVESELFHSFEISLNELLKVEEDEIVKKEILNDFKVVFEDESELLNQFITVNMYHLNLDLRKGEKKRLAGQEPNIIMPSGVDSGFYIKRNLRYIGTAAKLLNICSNHNTFNYFRAEISFSPIFDGFFGIQVNKNKYDIKRSLGTLIVKKIEEKVGSIYTYMVNYKNKKDKGKLNNPVPIEVELKKQLEITRKRSNNLVKTHAEAIDIGVQGELPKEAEDAIKILYEVSEELLNKSNRLNELKGSCCNQAKEEVLVVEESAQQLISKVIILVQDAEEVLTRLESAISIRNEVLVESSKKLKQRINVALNSDRKILQTDDIVNKKGYQGFILEPLNEVQLYGVLLTMIQHYPNHFDFVLLDYSENDHLDCLVKVKKLELYNQLNLRERFENQWDDEWDNFLIENQGGFSFVELKYLLGDKKELGHSFTLVSHLICWDFSNNNINEFIAVDGKYKLSKDRKFLLHNDKRKKIKIICLKDFIEEMFSKEISSSQETLNMYLSI</sequence>
<dbReference type="PATRIC" id="fig|1053206.3.peg.4985"/>
<comment type="caution">
    <text evidence="1">The sequence shown here is derived from an EMBL/GenBank/DDBJ whole genome shotgun (WGS) entry which is preliminary data.</text>
</comment>
<reference evidence="1 2" key="1">
    <citation type="submission" date="2012-04" db="EMBL/GenBank/DDBJ databases">
        <title>The Genome Sequence of Bacillus cereus HuA4-10.</title>
        <authorList>
            <consortium name="The Broad Institute Genome Sequencing Platform"/>
            <consortium name="The Broad Institute Genome Sequencing Center for Infectious Disease"/>
            <person name="Feldgarden M."/>
            <person name="Van der Auwera G.A."/>
            <person name="Mahillon J."/>
            <person name="Duprez V."/>
            <person name="Timmery S."/>
            <person name="Mattelet C."/>
            <person name="Dierick K."/>
            <person name="Sun M."/>
            <person name="Yu Z."/>
            <person name="Zhu L."/>
            <person name="Hu X."/>
            <person name="Shank E.B."/>
            <person name="Swiecicka I."/>
            <person name="Hansen B.M."/>
            <person name="Andrup L."/>
            <person name="Young S.K."/>
            <person name="Zeng Q."/>
            <person name="Gargeya S."/>
            <person name="Fitzgerald M."/>
            <person name="Haas B."/>
            <person name="Abouelleil A."/>
            <person name="Alvarado L."/>
            <person name="Arachchi H.M."/>
            <person name="Berlin A."/>
            <person name="Chapman S.B."/>
            <person name="Goldberg J."/>
            <person name="Griggs A."/>
            <person name="Gujja S."/>
            <person name="Hansen M."/>
            <person name="Howarth C."/>
            <person name="Imamovic A."/>
            <person name="Larimer J."/>
            <person name="McCowen C."/>
            <person name="Montmayeur A."/>
            <person name="Murphy C."/>
            <person name="Neiman D."/>
            <person name="Pearson M."/>
            <person name="Priest M."/>
            <person name="Roberts A."/>
            <person name="Saif S."/>
            <person name="Shea T."/>
            <person name="Sisk P."/>
            <person name="Sykes S."/>
            <person name="Wortman J."/>
            <person name="Nusbaum C."/>
            <person name="Birren B."/>
        </authorList>
    </citation>
    <scope>NUCLEOTIDE SEQUENCE [LARGE SCALE GENOMIC DNA]</scope>
    <source>
        <strain evidence="1 2">HuA4-10</strain>
    </source>
</reference>
<gene>
    <name evidence="1" type="ORF">IGC_04879</name>
</gene>
<accession>J7ZY85</accession>
<evidence type="ECO:0000313" key="2">
    <source>
        <dbReference type="Proteomes" id="UP000006977"/>
    </source>
</evidence>
<dbReference type="EMBL" id="AHEA01000041">
    <property type="protein sequence ID" value="EJQ74328.1"/>
    <property type="molecule type" value="Genomic_DNA"/>
</dbReference>
<proteinExistence type="predicted"/>
<evidence type="ECO:0000313" key="1">
    <source>
        <dbReference type="EMBL" id="EJQ74328.1"/>
    </source>
</evidence>
<dbReference type="AlphaFoldDB" id="J7ZY85"/>
<protein>
    <submittedName>
        <fullName evidence="1">Uncharacterized protein</fullName>
    </submittedName>
</protein>
<name>J7ZY85_BACCE</name>